<sequence>MRTEYLTHKGTENILHAIDYAKYIGYNLNTFVTITFDKCFKLNADEIFIKIRESYRRWLTNACSRKNLPKCKPYWLFVFENPHGFTHVHWLVHVPIELEKEFKRKVPKWVKKRKDNVFKHSIDIRQVNIYTDKVLANYLVKGVTPKSIDYFNLQKYAAYQGWFRGRRSMVSHALSLKARRKAAFKASRDRHKWAKRHPELAARYRKPSWYDLKKTVPQVSGLKTFPYQKQFRGKLKRSSAPRRRYCVYRTRRTAA</sequence>
<evidence type="ECO:0000313" key="2">
    <source>
        <dbReference type="Proteomes" id="UP000002301"/>
    </source>
</evidence>
<evidence type="ECO:0000313" key="1">
    <source>
        <dbReference type="EMBL" id="ABS15988.1"/>
    </source>
</evidence>
<dbReference type="HOGENOM" id="CLU_996911_0_0_5"/>
<dbReference type="KEGG" id="oan:Oant_3281"/>
<dbReference type="Proteomes" id="UP000002301">
    <property type="component" value="Chromosome 2"/>
</dbReference>
<name>A6X434_BRUA4</name>
<organism evidence="1 2">
    <name type="scientific">Brucella anthropi (strain ATCC 49188 / DSM 6882 / CCUG 24695 / JCM 21032 / LMG 3331 / NBRC 15819 / NCTC 12168 / Alc 37)</name>
    <name type="common">Ochrobactrum anthropi</name>
    <dbReference type="NCBI Taxonomy" id="439375"/>
    <lineage>
        <taxon>Bacteria</taxon>
        <taxon>Pseudomonadati</taxon>
        <taxon>Pseudomonadota</taxon>
        <taxon>Alphaproteobacteria</taxon>
        <taxon>Hyphomicrobiales</taxon>
        <taxon>Brucellaceae</taxon>
        <taxon>Brucella/Ochrobactrum group</taxon>
        <taxon>Brucella</taxon>
    </lineage>
</organism>
<keyword evidence="2" id="KW-1185">Reference proteome</keyword>
<dbReference type="AlphaFoldDB" id="A6X434"/>
<accession>A6X434</accession>
<dbReference type="EMBL" id="CP000759">
    <property type="protein sequence ID" value="ABS15988.1"/>
    <property type="molecule type" value="Genomic_DNA"/>
</dbReference>
<gene>
    <name evidence="1" type="ordered locus">Oant_3281</name>
</gene>
<dbReference type="eggNOG" id="ENOG5033X0F">
    <property type="taxonomic scope" value="Bacteria"/>
</dbReference>
<protein>
    <recommendedName>
        <fullName evidence="3">Rep protein</fullName>
    </recommendedName>
</protein>
<evidence type="ECO:0008006" key="3">
    <source>
        <dbReference type="Google" id="ProtNLM"/>
    </source>
</evidence>
<proteinExistence type="predicted"/>
<reference evidence="1 2" key="1">
    <citation type="journal article" date="2011" name="J. Bacteriol.">
        <title>Genome of Ochrobactrum anthropi ATCC 49188 T, a versatile opportunistic pathogen and symbiont of several eukaryotic hosts.</title>
        <authorList>
            <person name="Chain P.S."/>
            <person name="Lang D.M."/>
            <person name="Comerci D.J."/>
            <person name="Malfatti S.A."/>
            <person name="Vergez L.M."/>
            <person name="Shin M."/>
            <person name="Ugalde R.A."/>
            <person name="Garcia E."/>
            <person name="Tolmasky M.E."/>
        </authorList>
    </citation>
    <scope>NUCLEOTIDE SEQUENCE [LARGE SCALE GENOMIC DNA]</scope>
    <source>
        <strain evidence="2">ATCC 49188 / DSM 6882 / CCUG 24695 / JCM 21032 / LMG 3331 / NBRC 15819 / NCTC 12168 / Alc 37</strain>
    </source>
</reference>